<evidence type="ECO:0000313" key="4">
    <source>
        <dbReference type="EMBL" id="MBC8628987.1"/>
    </source>
</evidence>
<dbReference type="Gene3D" id="3.40.630.30">
    <property type="match status" value="1"/>
</dbReference>
<comment type="caution">
    <text evidence="4">The sequence shown here is derived from an EMBL/GenBank/DDBJ whole genome shotgun (WGS) entry which is preliminary data.</text>
</comment>
<dbReference type="Pfam" id="PF00583">
    <property type="entry name" value="Acetyltransf_1"/>
    <property type="match status" value="1"/>
</dbReference>
<dbReference type="InterPro" id="IPR016181">
    <property type="entry name" value="Acyl_CoA_acyltransferase"/>
</dbReference>
<protein>
    <submittedName>
        <fullName evidence="4">GNAT family N-acetyltransferase</fullName>
    </submittedName>
</protein>
<evidence type="ECO:0000259" key="3">
    <source>
        <dbReference type="PROSITE" id="PS51186"/>
    </source>
</evidence>
<evidence type="ECO:0000256" key="1">
    <source>
        <dbReference type="ARBA" id="ARBA00022679"/>
    </source>
</evidence>
<keyword evidence="2" id="KW-0012">Acyltransferase</keyword>
<keyword evidence="5" id="KW-1185">Reference proteome</keyword>
<feature type="domain" description="N-acetyltransferase" evidence="3">
    <location>
        <begin position="1"/>
        <end position="173"/>
    </location>
</feature>
<dbReference type="InterPro" id="IPR050680">
    <property type="entry name" value="YpeA/RimI_acetyltransf"/>
</dbReference>
<dbReference type="InterPro" id="IPR000182">
    <property type="entry name" value="GNAT_dom"/>
</dbReference>
<reference evidence="4 5" key="1">
    <citation type="submission" date="2020-08" db="EMBL/GenBank/DDBJ databases">
        <title>Genome public.</title>
        <authorList>
            <person name="Liu C."/>
            <person name="Sun Q."/>
        </authorList>
    </citation>
    <scope>NUCLEOTIDE SEQUENCE [LARGE SCALE GENOMIC DNA]</scope>
    <source>
        <strain evidence="4 5">3_YM_SP_D4_24.mj</strain>
    </source>
</reference>
<dbReference type="SUPFAM" id="SSF55729">
    <property type="entry name" value="Acyl-CoA N-acyltransferases (Nat)"/>
    <property type="match status" value="1"/>
</dbReference>
<proteinExistence type="predicted"/>
<dbReference type="CDD" id="cd04301">
    <property type="entry name" value="NAT_SF"/>
    <property type="match status" value="1"/>
</dbReference>
<evidence type="ECO:0000313" key="5">
    <source>
        <dbReference type="Proteomes" id="UP000661649"/>
    </source>
</evidence>
<dbReference type="PANTHER" id="PTHR43420">
    <property type="entry name" value="ACETYLTRANSFERASE"/>
    <property type="match status" value="1"/>
</dbReference>
<accession>A0ABR7PC58</accession>
<gene>
    <name evidence="4" type="ORF">H8712_10265</name>
</gene>
<organism evidence="4 5">
    <name type="scientific">Blautia stercoris</name>
    <dbReference type="NCBI Taxonomy" id="871664"/>
    <lineage>
        <taxon>Bacteria</taxon>
        <taxon>Bacillati</taxon>
        <taxon>Bacillota</taxon>
        <taxon>Clostridia</taxon>
        <taxon>Lachnospirales</taxon>
        <taxon>Lachnospiraceae</taxon>
        <taxon>Blautia</taxon>
    </lineage>
</organism>
<keyword evidence="1" id="KW-0808">Transferase</keyword>
<dbReference type="PROSITE" id="PS51186">
    <property type="entry name" value="GNAT"/>
    <property type="match status" value="1"/>
</dbReference>
<dbReference type="RefSeq" id="WP_187558782.1">
    <property type="nucleotide sequence ID" value="NZ_JACRTP010000004.1"/>
</dbReference>
<name>A0ABR7PC58_9FIRM</name>
<dbReference type="Proteomes" id="UP000661649">
    <property type="component" value="Unassembled WGS sequence"/>
</dbReference>
<evidence type="ECO:0000256" key="2">
    <source>
        <dbReference type="ARBA" id="ARBA00023315"/>
    </source>
</evidence>
<dbReference type="EMBL" id="JACRTP010000004">
    <property type="protein sequence ID" value="MBC8628987.1"/>
    <property type="molecule type" value="Genomic_DNA"/>
</dbReference>
<dbReference type="PANTHER" id="PTHR43420:SF12">
    <property type="entry name" value="N-ACETYLTRANSFERASE DOMAIN-CONTAINING PROTEIN"/>
    <property type="match status" value="1"/>
</dbReference>
<sequence>MEFRVAKKQEFDSVRDLYWTLIDETSHLPSFPHWKKGEHPSDEWLMDSLIKSQLFVLEENEKILASVILNNEANESYQRVNWSREVPDEKVLIIHVLAVSPKHSGKGLGKKMMTYILDYAKETKMQAIRLDVISNNSAAEHLYQKMGFKFVQTQRLYYEVTGEKDFNLYEYYL</sequence>